<dbReference type="PRINTS" id="PR00719">
    <property type="entry name" value="LMWPTPASE"/>
</dbReference>
<dbReference type="InterPro" id="IPR050438">
    <property type="entry name" value="LMW_PTPase"/>
</dbReference>
<feature type="domain" description="Phosphotyrosine protein phosphatase I" evidence="6">
    <location>
        <begin position="41"/>
        <end position="179"/>
    </location>
</feature>
<reference evidence="8" key="1">
    <citation type="journal article" date="2019" name="Int. J. Syst. Evol. Microbiol.">
        <title>The Global Catalogue of Microorganisms (GCM) 10K type strain sequencing project: providing services to taxonomists for standard genome sequencing and annotation.</title>
        <authorList>
            <consortium name="The Broad Institute Genomics Platform"/>
            <consortium name="The Broad Institute Genome Sequencing Center for Infectious Disease"/>
            <person name="Wu L."/>
            <person name="Ma J."/>
        </authorList>
    </citation>
    <scope>NUCLEOTIDE SEQUENCE [LARGE SCALE GENOMIC DNA]</scope>
    <source>
        <strain evidence="8">NBRC 111756</strain>
    </source>
</reference>
<keyword evidence="3" id="KW-0378">Hydrolase</keyword>
<evidence type="ECO:0000259" key="6">
    <source>
        <dbReference type="SMART" id="SM00226"/>
    </source>
</evidence>
<sequence length="192" mass="21767">MSYIHDNFASFKGLVRLLLTEMGARAGLDDEFRQVDFARVERLVFVCLGNICRSPFGEGVARHHGIPSAGFGLATTTGVPAFELGVETALERGVDMRSHLTTNFSDFEVLDTDLLLVMELRHAHRLKAMLGESRAQIALLGYWARPRRLHIHDPHIHGKAYFNNCYAIIENATENLIKQYLAQRTFKPWELE</sequence>
<dbReference type="PANTHER" id="PTHR11717:SF31">
    <property type="entry name" value="LOW MOLECULAR WEIGHT PROTEIN-TYROSINE-PHOSPHATASE ETP-RELATED"/>
    <property type="match status" value="1"/>
</dbReference>
<dbReference type="InterPro" id="IPR036196">
    <property type="entry name" value="Ptyr_pPase_sf"/>
</dbReference>
<dbReference type="SMART" id="SM00226">
    <property type="entry name" value="LMWPc"/>
    <property type="match status" value="1"/>
</dbReference>
<comment type="catalytic activity">
    <reaction evidence="5">
        <text>O-phospho-L-tyrosyl-[protein] + H2O = L-tyrosyl-[protein] + phosphate</text>
        <dbReference type="Rhea" id="RHEA:10684"/>
        <dbReference type="Rhea" id="RHEA-COMP:10136"/>
        <dbReference type="Rhea" id="RHEA-COMP:20101"/>
        <dbReference type="ChEBI" id="CHEBI:15377"/>
        <dbReference type="ChEBI" id="CHEBI:43474"/>
        <dbReference type="ChEBI" id="CHEBI:46858"/>
        <dbReference type="ChEBI" id="CHEBI:61978"/>
        <dbReference type="EC" id="3.1.3.48"/>
    </reaction>
</comment>
<evidence type="ECO:0000313" key="7">
    <source>
        <dbReference type="EMBL" id="MFC6669005.1"/>
    </source>
</evidence>
<dbReference type="RefSeq" id="WP_379907551.1">
    <property type="nucleotide sequence ID" value="NZ_JBHSWE010000001.1"/>
</dbReference>
<evidence type="ECO:0000313" key="8">
    <source>
        <dbReference type="Proteomes" id="UP001596422"/>
    </source>
</evidence>
<dbReference type="SUPFAM" id="SSF52788">
    <property type="entry name" value="Phosphotyrosine protein phosphatases I"/>
    <property type="match status" value="1"/>
</dbReference>
<protein>
    <recommendedName>
        <fullName evidence="2">protein-tyrosine-phosphatase</fullName>
        <ecNumber evidence="2">3.1.3.48</ecNumber>
    </recommendedName>
</protein>
<gene>
    <name evidence="7" type="ORF">ACFQDL_01940</name>
</gene>
<evidence type="ECO:0000256" key="5">
    <source>
        <dbReference type="ARBA" id="ARBA00051722"/>
    </source>
</evidence>
<comment type="similarity">
    <text evidence="1">Belongs to the low molecular weight phosphotyrosine protein phosphatase family.</text>
</comment>
<dbReference type="InterPro" id="IPR023485">
    <property type="entry name" value="Ptyr_pPase"/>
</dbReference>
<dbReference type="InterPro" id="IPR017867">
    <property type="entry name" value="Tyr_phospatase_low_mol_wt"/>
</dbReference>
<name>A0ABW1ZUG5_9GAMM</name>
<proteinExistence type="inferred from homology"/>
<dbReference type="EC" id="3.1.3.48" evidence="2"/>
<keyword evidence="8" id="KW-1185">Reference proteome</keyword>
<keyword evidence="4" id="KW-0904">Protein phosphatase</keyword>
<evidence type="ECO:0000256" key="4">
    <source>
        <dbReference type="ARBA" id="ARBA00022912"/>
    </source>
</evidence>
<dbReference type="Pfam" id="PF01451">
    <property type="entry name" value="LMWPc"/>
    <property type="match status" value="1"/>
</dbReference>
<comment type="caution">
    <text evidence="7">The sequence shown here is derived from an EMBL/GenBank/DDBJ whole genome shotgun (WGS) entry which is preliminary data.</text>
</comment>
<dbReference type="Proteomes" id="UP001596422">
    <property type="component" value="Unassembled WGS sequence"/>
</dbReference>
<dbReference type="Gene3D" id="3.40.50.2300">
    <property type="match status" value="1"/>
</dbReference>
<organism evidence="7 8">
    <name type="scientific">Marinobacterium aestuariivivens</name>
    <dbReference type="NCBI Taxonomy" id="1698799"/>
    <lineage>
        <taxon>Bacteria</taxon>
        <taxon>Pseudomonadati</taxon>
        <taxon>Pseudomonadota</taxon>
        <taxon>Gammaproteobacteria</taxon>
        <taxon>Oceanospirillales</taxon>
        <taxon>Oceanospirillaceae</taxon>
        <taxon>Marinobacterium</taxon>
    </lineage>
</organism>
<evidence type="ECO:0000256" key="2">
    <source>
        <dbReference type="ARBA" id="ARBA00013064"/>
    </source>
</evidence>
<accession>A0ABW1ZUG5</accession>
<evidence type="ECO:0000256" key="3">
    <source>
        <dbReference type="ARBA" id="ARBA00022801"/>
    </source>
</evidence>
<dbReference type="EMBL" id="JBHSWE010000001">
    <property type="protein sequence ID" value="MFC6669005.1"/>
    <property type="molecule type" value="Genomic_DNA"/>
</dbReference>
<evidence type="ECO:0000256" key="1">
    <source>
        <dbReference type="ARBA" id="ARBA00011063"/>
    </source>
</evidence>
<dbReference type="PANTHER" id="PTHR11717">
    <property type="entry name" value="LOW MOLECULAR WEIGHT PROTEIN TYROSINE PHOSPHATASE"/>
    <property type="match status" value="1"/>
</dbReference>